<dbReference type="SUPFAM" id="SSF48452">
    <property type="entry name" value="TPR-like"/>
    <property type="match status" value="1"/>
</dbReference>
<dbReference type="InterPro" id="IPR002885">
    <property type="entry name" value="PPR_rpt"/>
</dbReference>
<accession>A0A164WTI8</accession>
<feature type="repeat" description="PPR" evidence="3">
    <location>
        <begin position="749"/>
        <end position="783"/>
    </location>
</feature>
<reference evidence="5" key="1">
    <citation type="journal article" date="2016" name="Nat. Genet.">
        <title>A high-quality carrot genome assembly provides new insights into carotenoid accumulation and asterid genome evolution.</title>
        <authorList>
            <person name="Iorizzo M."/>
            <person name="Ellison S."/>
            <person name="Senalik D."/>
            <person name="Zeng P."/>
            <person name="Satapoomin P."/>
            <person name="Huang J."/>
            <person name="Bowman M."/>
            <person name="Iovene M."/>
            <person name="Sanseverino W."/>
            <person name="Cavagnaro P."/>
            <person name="Yildiz M."/>
            <person name="Macko-Podgorni A."/>
            <person name="Moranska E."/>
            <person name="Grzebelus E."/>
            <person name="Grzebelus D."/>
            <person name="Ashrafi H."/>
            <person name="Zheng Z."/>
            <person name="Cheng S."/>
            <person name="Spooner D."/>
            <person name="Van Deynze A."/>
            <person name="Simon P."/>
        </authorList>
    </citation>
    <scope>NUCLEOTIDE SEQUENCE [LARGE SCALE GENOMIC DNA]</scope>
    <source>
        <tissue evidence="5">Leaf</tissue>
    </source>
</reference>
<dbReference type="Gene3D" id="1.25.40.10">
    <property type="entry name" value="Tetratricopeptide repeat domain"/>
    <property type="match status" value="6"/>
</dbReference>
<dbReference type="PROSITE" id="PS51375">
    <property type="entry name" value="PPR"/>
    <property type="match status" value="12"/>
</dbReference>
<dbReference type="GO" id="GO:0003729">
    <property type="term" value="F:mRNA binding"/>
    <property type="evidence" value="ECO:0007669"/>
    <property type="project" value="EnsemblPlants"/>
</dbReference>
<dbReference type="GO" id="GO:0009570">
    <property type="term" value="C:chloroplast stroma"/>
    <property type="evidence" value="ECO:0007669"/>
    <property type="project" value="EnsemblPlants"/>
</dbReference>
<dbReference type="AlphaFoldDB" id="A0A164WTI8"/>
<dbReference type="GO" id="GO:0010239">
    <property type="term" value="P:chloroplast mRNA processing"/>
    <property type="evidence" value="ECO:0007669"/>
    <property type="project" value="EnsemblPlants"/>
</dbReference>
<evidence type="ECO:0000313" key="5">
    <source>
        <dbReference type="EMBL" id="KZM92228.1"/>
    </source>
</evidence>
<proteinExistence type="inferred from homology"/>
<keyword evidence="2" id="KW-0677">Repeat</keyword>
<dbReference type="OMA" id="EPDRFIM"/>
<dbReference type="NCBIfam" id="TIGR00756">
    <property type="entry name" value="PPR"/>
    <property type="match status" value="10"/>
</dbReference>
<feature type="repeat" description="PPR" evidence="3">
    <location>
        <begin position="182"/>
        <end position="216"/>
    </location>
</feature>
<dbReference type="STRING" id="79200.A0A164WTI8"/>
<dbReference type="Pfam" id="PF13812">
    <property type="entry name" value="PPR_3"/>
    <property type="match status" value="1"/>
</dbReference>
<feature type="repeat" description="PPR" evidence="3">
    <location>
        <begin position="217"/>
        <end position="251"/>
    </location>
</feature>
<evidence type="ECO:0000256" key="4">
    <source>
        <dbReference type="SAM" id="MobiDB-lite"/>
    </source>
</evidence>
<feature type="repeat" description="PPR" evidence="3">
    <location>
        <begin position="784"/>
        <end position="818"/>
    </location>
</feature>
<feature type="repeat" description="PPR" evidence="3">
    <location>
        <begin position="854"/>
        <end position="888"/>
    </location>
</feature>
<dbReference type="PANTHER" id="PTHR47447">
    <property type="entry name" value="OS03G0856100 PROTEIN"/>
    <property type="match status" value="1"/>
</dbReference>
<sequence>MEALKSSFISPLPFSQTPSKPKPPKPTISCSAISPDPWSLSDGNSINKPKPKSKNPKNNLSDDNARRIIKSKAQYLSTLRRNQGSNAQTPRWIKRSPEQMVAYLEDDRNGHLYGKHVVAAIKRVRSLAGRGEGEYDMRVVMAGFVSVLSFREMCTVLKEQKGWRQVRDFFGWMKLQLSYRPSVIVYTIVIRMYGQVGKIKLAEETFLEMLESGCEPDEVACGTMLCAYARWGRHKAMESFYSAVRERGISLTIAVYNFMLSSLQKKSLHVNVTELWRQMVDTGVVPNEFTYTVVISSFVKQGQAEQAFETYREMIKLSFIPEEYKIAADEVIYGLLIRIYGKLGLYEDAQKTFREIKTLGLLTDEKTYITMTQVHLNSGNFEEALRIMEEMRAKNILFSRFAFIVLLQCNVMKEDVAAAEGTFQALAKTGIPDARSCKDMLSLYMKLSLIDKAKSFIVQVRKDGVNFDEELLKTVIKLYCQENMLKDAEQLIDDLNTIESFRNNKFIQTISLVMHGESVLPDGDDSFEPLDAHGTMAFGMMLSLYMADGNGSGIEEKLKFLLNTPNGLTVASQLIINFIKEGKNAHESDRDASKAECLHALLLKLGYTPEDVASASMISLYGKQRKLKQAQEVFAAVADSSKARKLLYSSMIDAYAKCGTSEEAYLFFREETVKGHDLGAVAISMLVNVLTDCGKYRLAENVIRDCFRNNMELDTVAYNTFIKAMLDAGRLHFAASIYEHMLSLGVVPSIHTYNTMISVHGRGRNLDKAVEVFKMAQSRGVALDEKAYTNMICYYGKAGKSDEASLLFRKMREEGIKPGQVSYNIMMNVYSTATLHHEAEELFETMQRDGCSPDSFTYLALIRAYTKGLKYSQAEETIRLMRKNGISPSCAHFNLLLHAFAKTGRTKEAAMVFEEILGAGLIPELACYRALLGAYMDYGHVEEGISFYEKITGLVEPDRFIMSAAVHLYQSVGMEPKSEDILKSMKSLGISFLDNLVVGSKAQSI</sequence>
<dbReference type="Pfam" id="PF13041">
    <property type="entry name" value="PPR_2"/>
    <property type="match status" value="4"/>
</dbReference>
<dbReference type="PANTHER" id="PTHR47447:SF24">
    <property type="entry name" value="PENTATRICOPEPTIDE REPEAT-CONTAINING PROTEIN"/>
    <property type="match status" value="1"/>
</dbReference>
<feature type="repeat" description="PPR" evidence="3">
    <location>
        <begin position="364"/>
        <end position="398"/>
    </location>
</feature>
<evidence type="ECO:0000256" key="3">
    <source>
        <dbReference type="PROSITE-ProRule" id="PRU00708"/>
    </source>
</evidence>
<gene>
    <name evidence="5" type="ORF">DCAR_020407</name>
</gene>
<feature type="repeat" description="PPR" evidence="3">
    <location>
        <begin position="819"/>
        <end position="853"/>
    </location>
</feature>
<dbReference type="Gramene" id="KZM92228">
    <property type="protein sequence ID" value="KZM92228"/>
    <property type="gene ID" value="DCAR_020407"/>
</dbReference>
<evidence type="ECO:0000256" key="1">
    <source>
        <dbReference type="ARBA" id="ARBA00007626"/>
    </source>
</evidence>
<comment type="caution">
    <text evidence="5">The sequence shown here is derived from an EMBL/GenBank/DDBJ whole genome shotgun (WGS) entry which is preliminary data.</text>
</comment>
<dbReference type="GO" id="GO:0000373">
    <property type="term" value="P:Group II intron splicing"/>
    <property type="evidence" value="ECO:0007669"/>
    <property type="project" value="EnsemblPlants"/>
</dbReference>
<feature type="repeat" description="PPR" evidence="3">
    <location>
        <begin position="252"/>
        <end position="286"/>
    </location>
</feature>
<protein>
    <recommendedName>
        <fullName evidence="6">Pentacotripeptide-repeat region of PRORP domain-containing protein</fullName>
    </recommendedName>
</protein>
<comment type="similarity">
    <text evidence="1">Belongs to the PPR family. P subfamily.</text>
</comment>
<feature type="repeat" description="PPR" evidence="3">
    <location>
        <begin position="714"/>
        <end position="748"/>
    </location>
</feature>
<feature type="repeat" description="PPR" evidence="3">
    <location>
        <begin position="329"/>
        <end position="363"/>
    </location>
</feature>
<dbReference type="Pfam" id="PF01535">
    <property type="entry name" value="PPR"/>
    <property type="match status" value="5"/>
</dbReference>
<dbReference type="SUPFAM" id="SSF81901">
    <property type="entry name" value="HCP-like"/>
    <property type="match status" value="1"/>
</dbReference>
<dbReference type="InterPro" id="IPR011990">
    <property type="entry name" value="TPR-like_helical_dom_sf"/>
</dbReference>
<feature type="repeat" description="PPR" evidence="3">
    <location>
        <begin position="287"/>
        <end position="321"/>
    </location>
</feature>
<organism evidence="5">
    <name type="scientific">Daucus carota subsp. sativus</name>
    <name type="common">Carrot</name>
    <dbReference type="NCBI Taxonomy" id="79200"/>
    <lineage>
        <taxon>Eukaryota</taxon>
        <taxon>Viridiplantae</taxon>
        <taxon>Streptophyta</taxon>
        <taxon>Embryophyta</taxon>
        <taxon>Tracheophyta</taxon>
        <taxon>Spermatophyta</taxon>
        <taxon>Magnoliopsida</taxon>
        <taxon>eudicotyledons</taxon>
        <taxon>Gunneridae</taxon>
        <taxon>Pentapetalae</taxon>
        <taxon>asterids</taxon>
        <taxon>campanulids</taxon>
        <taxon>Apiales</taxon>
        <taxon>Apiaceae</taxon>
        <taxon>Apioideae</taxon>
        <taxon>Scandiceae</taxon>
        <taxon>Daucinae</taxon>
        <taxon>Daucus</taxon>
        <taxon>Daucus sect. Daucus</taxon>
    </lineage>
</organism>
<name>A0A164WTI8_DAUCS</name>
<evidence type="ECO:0000256" key="2">
    <source>
        <dbReference type="ARBA" id="ARBA00022737"/>
    </source>
</evidence>
<feature type="region of interest" description="Disordered" evidence="4">
    <location>
        <begin position="1"/>
        <end position="66"/>
    </location>
</feature>
<feature type="compositionally biased region" description="Polar residues" evidence="4">
    <location>
        <begin position="7"/>
        <end position="17"/>
    </location>
</feature>
<feature type="repeat" description="PPR" evidence="3">
    <location>
        <begin position="889"/>
        <end position="923"/>
    </location>
</feature>
<evidence type="ECO:0008006" key="6">
    <source>
        <dbReference type="Google" id="ProtNLM"/>
    </source>
</evidence>
<dbReference type="EMBL" id="LNRQ01000006">
    <property type="protein sequence ID" value="KZM92228.1"/>
    <property type="molecule type" value="Genomic_DNA"/>
</dbReference>